<dbReference type="SUPFAM" id="SSF53098">
    <property type="entry name" value="Ribonuclease H-like"/>
    <property type="match status" value="1"/>
</dbReference>
<dbReference type="Proteomes" id="UP000639338">
    <property type="component" value="Unassembled WGS sequence"/>
</dbReference>
<dbReference type="Gene3D" id="3.30.420.10">
    <property type="entry name" value="Ribonuclease H-like superfamily/Ribonuclease H"/>
    <property type="match status" value="1"/>
</dbReference>
<sequence>MNDEVLTKKKSKIVHFDLETTGFANTASIIHIAAKSENRSFSVYVKPSQAIGPDAARVTGLQYRSGDLFSMGGSYQLGNGGSYQRGNDKQQRSHGGDNRGGHQTRGQ</sequence>
<feature type="region of interest" description="Disordered" evidence="1">
    <location>
        <begin position="76"/>
        <end position="107"/>
    </location>
</feature>
<dbReference type="AlphaFoldDB" id="A0A835CP88"/>
<dbReference type="EMBL" id="JACMRX010000004">
    <property type="protein sequence ID" value="KAF7991037.1"/>
    <property type="molecule type" value="Genomic_DNA"/>
</dbReference>
<dbReference type="GO" id="GO:0003676">
    <property type="term" value="F:nucleic acid binding"/>
    <property type="evidence" value="ECO:0007669"/>
    <property type="project" value="InterPro"/>
</dbReference>
<dbReference type="InterPro" id="IPR012337">
    <property type="entry name" value="RNaseH-like_sf"/>
</dbReference>
<feature type="compositionally biased region" description="Basic and acidic residues" evidence="1">
    <location>
        <begin position="86"/>
        <end position="100"/>
    </location>
</feature>
<reference evidence="2 3" key="1">
    <citation type="submission" date="2020-08" db="EMBL/GenBank/DDBJ databases">
        <title>Aphidius gifuensis genome sequencing and assembly.</title>
        <authorList>
            <person name="Du Z."/>
        </authorList>
    </citation>
    <scope>NUCLEOTIDE SEQUENCE [LARGE SCALE GENOMIC DNA]</scope>
    <source>
        <strain evidence="2">YNYX2018</strain>
        <tissue evidence="2">Adults</tissue>
    </source>
</reference>
<accession>A0A835CP88</accession>
<dbReference type="InterPro" id="IPR036397">
    <property type="entry name" value="RNaseH_sf"/>
</dbReference>
<evidence type="ECO:0000313" key="2">
    <source>
        <dbReference type="EMBL" id="KAF7991037.1"/>
    </source>
</evidence>
<evidence type="ECO:0000256" key="1">
    <source>
        <dbReference type="SAM" id="MobiDB-lite"/>
    </source>
</evidence>
<organism evidence="2 3">
    <name type="scientific">Aphidius gifuensis</name>
    <name type="common">Parasitoid wasp</name>
    <dbReference type="NCBI Taxonomy" id="684658"/>
    <lineage>
        <taxon>Eukaryota</taxon>
        <taxon>Metazoa</taxon>
        <taxon>Ecdysozoa</taxon>
        <taxon>Arthropoda</taxon>
        <taxon>Hexapoda</taxon>
        <taxon>Insecta</taxon>
        <taxon>Pterygota</taxon>
        <taxon>Neoptera</taxon>
        <taxon>Endopterygota</taxon>
        <taxon>Hymenoptera</taxon>
        <taxon>Apocrita</taxon>
        <taxon>Ichneumonoidea</taxon>
        <taxon>Braconidae</taxon>
        <taxon>Aphidiinae</taxon>
        <taxon>Aphidius</taxon>
    </lineage>
</organism>
<comment type="caution">
    <text evidence="2">The sequence shown here is derived from an EMBL/GenBank/DDBJ whole genome shotgun (WGS) entry which is preliminary data.</text>
</comment>
<evidence type="ECO:0000313" key="3">
    <source>
        <dbReference type="Proteomes" id="UP000639338"/>
    </source>
</evidence>
<proteinExistence type="predicted"/>
<protein>
    <submittedName>
        <fullName evidence="2">Uncharacterized protein</fullName>
    </submittedName>
</protein>
<keyword evidence="3" id="KW-1185">Reference proteome</keyword>
<gene>
    <name evidence="2" type="ORF">HCN44_000842</name>
</gene>
<name>A0A835CP88_APHGI</name>